<evidence type="ECO:0000313" key="3">
    <source>
        <dbReference type="Proteomes" id="UP000007259"/>
    </source>
</evidence>
<evidence type="ECO:0008006" key="4">
    <source>
        <dbReference type="Google" id="ProtNLM"/>
    </source>
</evidence>
<accession>E9B6D9</accession>
<evidence type="ECO:0000313" key="2">
    <source>
        <dbReference type="EMBL" id="CBZ30811.1"/>
    </source>
</evidence>
<sequence length="326" mass="34568">MKLQPRERRPRSDYILDNAAALQLGQLYLGWGRNKRRSKHKCATPAAVSKPKAAPAKASTKKTSKTAAEKSSQVSTKAAKAAPRTPAKQVPATPATRAPPVAKRPPGRPRKTTPPAAAVKSIPPKTRSRGCPATTPAKAPPKAATRDRVRSRKNPSPVVKPISSKVVAAATAAAAAVSASAKVPPKPLPPAPRKTAMVLATKTVLQQHRRRANNKVPPVIPNPVPTPALLLGAAEQSIDSGDVNVLVRTMNGTSFRLACTSESILWDLKRRILEVIMPWTASAPPGSMVRLPMLVMNGRALGPETATLAALRFSAESTVYCFPEPN</sequence>
<dbReference type="RefSeq" id="XP_003879256.1">
    <property type="nucleotide sequence ID" value="XM_003879207.1"/>
</dbReference>
<feature type="compositionally biased region" description="Low complexity" evidence="1">
    <location>
        <begin position="43"/>
        <end position="58"/>
    </location>
</feature>
<dbReference type="Proteomes" id="UP000007259">
    <property type="component" value="Chromosome 34"/>
</dbReference>
<feature type="compositionally biased region" description="Low complexity" evidence="1">
    <location>
        <begin position="132"/>
        <end position="143"/>
    </location>
</feature>
<name>E9B6D9_LEIMU</name>
<dbReference type="InterPro" id="IPR029071">
    <property type="entry name" value="Ubiquitin-like_domsf"/>
</dbReference>
<evidence type="ECO:0000256" key="1">
    <source>
        <dbReference type="SAM" id="MobiDB-lite"/>
    </source>
</evidence>
<dbReference type="KEGG" id="lmi:LMXM_34_2610"/>
<reference evidence="2 3" key="1">
    <citation type="journal article" date="2011" name="Genome Res.">
        <title>Chromosome and gene copy number variation allow major structural change between species and strains of Leishmania.</title>
        <authorList>
            <person name="Rogers M.B."/>
            <person name="Hilley J.D."/>
            <person name="Dickens N.J."/>
            <person name="Wilkes J."/>
            <person name="Bates P.A."/>
            <person name="Depledge D.P."/>
            <person name="Harris D."/>
            <person name="Her Y."/>
            <person name="Herzyk P."/>
            <person name="Imamura H."/>
            <person name="Otto T.D."/>
            <person name="Sanders M."/>
            <person name="Seeger K."/>
            <person name="Dujardin J.C."/>
            <person name="Berriman M."/>
            <person name="Smith D.F."/>
            <person name="Hertz-Fowler C."/>
            <person name="Mottram J.C."/>
        </authorList>
    </citation>
    <scope>NUCLEOTIDE SEQUENCE [LARGE SCALE GENOMIC DNA]</scope>
    <source>
        <strain evidence="2 3">MHOM/GT/2001/U1103</strain>
    </source>
</reference>
<dbReference type="SUPFAM" id="SSF54236">
    <property type="entry name" value="Ubiquitin-like"/>
    <property type="match status" value="1"/>
</dbReference>
<feature type="region of interest" description="Disordered" evidence="1">
    <location>
        <begin position="35"/>
        <end position="159"/>
    </location>
</feature>
<organism evidence="2 3">
    <name type="scientific">Leishmania mexicana (strain MHOM/GT/2001/U1103)</name>
    <dbReference type="NCBI Taxonomy" id="929439"/>
    <lineage>
        <taxon>Eukaryota</taxon>
        <taxon>Discoba</taxon>
        <taxon>Euglenozoa</taxon>
        <taxon>Kinetoplastea</taxon>
        <taxon>Metakinetoplastina</taxon>
        <taxon>Trypanosomatida</taxon>
        <taxon>Trypanosomatidae</taxon>
        <taxon>Leishmaniinae</taxon>
        <taxon>Leishmania</taxon>
    </lineage>
</organism>
<keyword evidence="3" id="KW-1185">Reference proteome</keyword>
<dbReference type="VEuPathDB" id="TriTrypDB:LmxM.34.2610"/>
<dbReference type="PhylomeDB" id="E9B6D9"/>
<dbReference type="EMBL" id="FR799587">
    <property type="protein sequence ID" value="CBZ30811.1"/>
    <property type="molecule type" value="Genomic_DNA"/>
</dbReference>
<dbReference type="AlphaFoldDB" id="E9B6D9"/>
<proteinExistence type="predicted"/>
<protein>
    <recommendedName>
        <fullName evidence="4">Ubiquitin-like domain-containing protein</fullName>
    </recommendedName>
</protein>
<dbReference type="OrthoDB" id="273907at2759"/>
<dbReference type="OMA" id="STVYCFP"/>
<dbReference type="GeneID" id="13450972"/>
<feature type="compositionally biased region" description="Low complexity" evidence="1">
    <location>
        <begin position="65"/>
        <end position="101"/>
    </location>
</feature>
<gene>
    <name evidence="2" type="ORF">LMXM_34_2610</name>
</gene>